<dbReference type="eggNOG" id="KOG1543">
    <property type="taxonomic scope" value="Eukaryota"/>
</dbReference>
<dbReference type="STRING" id="136037.A0A067RI52"/>
<protein>
    <submittedName>
        <fullName evidence="10">Cathepsin B</fullName>
    </submittedName>
</protein>
<dbReference type="Pfam" id="PF00112">
    <property type="entry name" value="Peptidase_C1"/>
    <property type="match status" value="1"/>
</dbReference>
<dbReference type="InterPro" id="IPR000668">
    <property type="entry name" value="Peptidase_C1A_C"/>
</dbReference>
<evidence type="ECO:0000256" key="5">
    <source>
        <dbReference type="ARBA" id="ARBA00022807"/>
    </source>
</evidence>
<proteinExistence type="inferred from homology"/>
<dbReference type="Pfam" id="PF08127">
    <property type="entry name" value="Propeptide_C1"/>
    <property type="match status" value="1"/>
</dbReference>
<dbReference type="GO" id="GO:0006508">
    <property type="term" value="P:proteolysis"/>
    <property type="evidence" value="ECO:0007669"/>
    <property type="project" value="UniProtKB-KW"/>
</dbReference>
<dbReference type="PRINTS" id="PR00705">
    <property type="entry name" value="PAPAIN"/>
</dbReference>
<dbReference type="SMART" id="SM00645">
    <property type="entry name" value="Pept_C1"/>
    <property type="match status" value="1"/>
</dbReference>
<evidence type="ECO:0000313" key="10">
    <source>
        <dbReference type="EMBL" id="KDR18937.1"/>
    </source>
</evidence>
<feature type="chain" id="PRO_5018547972" evidence="8">
    <location>
        <begin position="28"/>
        <end position="344"/>
    </location>
</feature>
<dbReference type="PANTHER" id="PTHR12411">
    <property type="entry name" value="CYSTEINE PROTEASE FAMILY C1-RELATED"/>
    <property type="match status" value="1"/>
</dbReference>
<dbReference type="AlphaFoldDB" id="A0A067RI52"/>
<evidence type="ECO:0000256" key="6">
    <source>
        <dbReference type="ARBA" id="ARBA00023145"/>
    </source>
</evidence>
<keyword evidence="4" id="KW-0378">Hydrolase</keyword>
<dbReference type="InterPro" id="IPR013128">
    <property type="entry name" value="Peptidase_C1A"/>
</dbReference>
<dbReference type="Proteomes" id="UP000027135">
    <property type="component" value="Unassembled WGS sequence"/>
</dbReference>
<evidence type="ECO:0000256" key="4">
    <source>
        <dbReference type="ARBA" id="ARBA00022801"/>
    </source>
</evidence>
<sequence>MASTTSFAYYLTVTILLLCAGLHVAEPVPSERSYVLSEEFINYINSLNTTWKAGQNFMEDIPLTYIIRLMGVHRDAHLFRLPTKNDELTNTEIPEEFDAREQWPNCPTIKEIRDQGSCGSCWAFGAVEAMSDRVCIHSNGTVNFHFSAEDLVSCCHSCGFGCNGGFPGAAWSYWVKKGIVSGGSYNSNQGCQPYVIAPCEHHVNGSRIPCKEGHGTPHCEKQCEKSYDVSYKKDKHFGSHAYSIENDVKKIQQEILINGPVEGAFTVFEDFVQYKSGVYQHVTGSVLGGHAIRILGWGVENGTPYWFVANSWNSDWGENGYFRILRGKDECGIESSISAGLPLV</sequence>
<evidence type="ECO:0000256" key="1">
    <source>
        <dbReference type="ARBA" id="ARBA00008455"/>
    </source>
</evidence>
<keyword evidence="11" id="KW-1185">Reference proteome</keyword>
<dbReference type="SUPFAM" id="SSF54001">
    <property type="entry name" value="Cysteine proteinases"/>
    <property type="match status" value="1"/>
</dbReference>
<evidence type="ECO:0000259" key="9">
    <source>
        <dbReference type="SMART" id="SM00645"/>
    </source>
</evidence>
<dbReference type="FunCoup" id="A0A067RI52">
    <property type="interactions" value="841"/>
</dbReference>
<dbReference type="FunFam" id="3.90.70.10:FF:000031">
    <property type="entry name" value="Cathepsin B"/>
    <property type="match status" value="1"/>
</dbReference>
<keyword evidence="2" id="KW-0645">Protease</keyword>
<evidence type="ECO:0000256" key="8">
    <source>
        <dbReference type="SAM" id="SignalP"/>
    </source>
</evidence>
<dbReference type="InterPro" id="IPR025660">
    <property type="entry name" value="Pept_his_AS"/>
</dbReference>
<comment type="similarity">
    <text evidence="1">Belongs to the peptidase C1 family.</text>
</comment>
<keyword evidence="6" id="KW-0865">Zymogen</keyword>
<dbReference type="GO" id="GO:0004197">
    <property type="term" value="F:cysteine-type endopeptidase activity"/>
    <property type="evidence" value="ECO:0007669"/>
    <property type="project" value="InterPro"/>
</dbReference>
<keyword evidence="5" id="KW-0788">Thiol protease</keyword>
<dbReference type="InterPro" id="IPR012599">
    <property type="entry name" value="Propeptide_C1A"/>
</dbReference>
<organism evidence="10 11">
    <name type="scientific">Zootermopsis nevadensis</name>
    <name type="common">Dampwood termite</name>
    <dbReference type="NCBI Taxonomy" id="136037"/>
    <lineage>
        <taxon>Eukaryota</taxon>
        <taxon>Metazoa</taxon>
        <taxon>Ecdysozoa</taxon>
        <taxon>Arthropoda</taxon>
        <taxon>Hexapoda</taxon>
        <taxon>Insecta</taxon>
        <taxon>Pterygota</taxon>
        <taxon>Neoptera</taxon>
        <taxon>Polyneoptera</taxon>
        <taxon>Dictyoptera</taxon>
        <taxon>Blattodea</taxon>
        <taxon>Blattoidea</taxon>
        <taxon>Termitoidae</taxon>
        <taxon>Termopsidae</taxon>
        <taxon>Zootermopsis</taxon>
    </lineage>
</organism>
<keyword evidence="7" id="KW-1015">Disulfide bond</keyword>
<keyword evidence="3 8" id="KW-0732">Signal</keyword>
<evidence type="ECO:0000313" key="11">
    <source>
        <dbReference type="Proteomes" id="UP000027135"/>
    </source>
</evidence>
<accession>A0A067RI52</accession>
<name>A0A067RI52_ZOONE</name>
<dbReference type="InParanoid" id="A0A067RI52"/>
<gene>
    <name evidence="10" type="ORF">L798_06676</name>
</gene>
<evidence type="ECO:0000256" key="3">
    <source>
        <dbReference type="ARBA" id="ARBA00022729"/>
    </source>
</evidence>
<dbReference type="EMBL" id="KK852667">
    <property type="protein sequence ID" value="KDR18937.1"/>
    <property type="molecule type" value="Genomic_DNA"/>
</dbReference>
<dbReference type="Gene3D" id="3.90.70.10">
    <property type="entry name" value="Cysteine proteinases"/>
    <property type="match status" value="1"/>
</dbReference>
<dbReference type="OMA" id="DEKIPYW"/>
<feature type="domain" description="Peptidase C1A papain C-terminal" evidence="9">
    <location>
        <begin position="93"/>
        <end position="341"/>
    </location>
</feature>
<dbReference type="PROSITE" id="PS00639">
    <property type="entry name" value="THIOL_PROTEASE_HIS"/>
    <property type="match status" value="1"/>
</dbReference>
<feature type="signal peptide" evidence="8">
    <location>
        <begin position="1"/>
        <end position="27"/>
    </location>
</feature>
<dbReference type="OrthoDB" id="640249at2759"/>
<evidence type="ECO:0000256" key="2">
    <source>
        <dbReference type="ARBA" id="ARBA00022670"/>
    </source>
</evidence>
<dbReference type="InterPro" id="IPR038765">
    <property type="entry name" value="Papain-like_cys_pep_sf"/>
</dbReference>
<dbReference type="InterPro" id="IPR000169">
    <property type="entry name" value="Pept_cys_AS"/>
</dbReference>
<evidence type="ECO:0000256" key="7">
    <source>
        <dbReference type="ARBA" id="ARBA00023157"/>
    </source>
</evidence>
<dbReference type="PROSITE" id="PS00139">
    <property type="entry name" value="THIOL_PROTEASE_CYS"/>
    <property type="match status" value="1"/>
</dbReference>
<reference evidence="10 11" key="1">
    <citation type="journal article" date="2014" name="Nat. Commun.">
        <title>Molecular traces of alternative social organization in a termite genome.</title>
        <authorList>
            <person name="Terrapon N."/>
            <person name="Li C."/>
            <person name="Robertson H.M."/>
            <person name="Ji L."/>
            <person name="Meng X."/>
            <person name="Booth W."/>
            <person name="Chen Z."/>
            <person name="Childers C.P."/>
            <person name="Glastad K.M."/>
            <person name="Gokhale K."/>
            <person name="Gowin J."/>
            <person name="Gronenberg W."/>
            <person name="Hermansen R.A."/>
            <person name="Hu H."/>
            <person name="Hunt B.G."/>
            <person name="Huylmans A.K."/>
            <person name="Khalil S.M."/>
            <person name="Mitchell R.D."/>
            <person name="Munoz-Torres M.C."/>
            <person name="Mustard J.A."/>
            <person name="Pan H."/>
            <person name="Reese J.T."/>
            <person name="Scharf M.E."/>
            <person name="Sun F."/>
            <person name="Vogel H."/>
            <person name="Xiao J."/>
            <person name="Yang W."/>
            <person name="Yang Z."/>
            <person name="Yang Z."/>
            <person name="Zhou J."/>
            <person name="Zhu J."/>
            <person name="Brent C.S."/>
            <person name="Elsik C.G."/>
            <person name="Goodisman M.A."/>
            <person name="Liberles D.A."/>
            <person name="Roe R.M."/>
            <person name="Vargo E.L."/>
            <person name="Vilcinskas A."/>
            <person name="Wang J."/>
            <person name="Bornberg-Bauer E."/>
            <person name="Korb J."/>
            <person name="Zhang G."/>
            <person name="Liebig J."/>
        </authorList>
    </citation>
    <scope>NUCLEOTIDE SEQUENCE [LARGE SCALE GENOMIC DNA]</scope>
    <source>
        <tissue evidence="10">Whole organism</tissue>
    </source>
</reference>
<dbReference type="MEROPS" id="C01.060"/>
<dbReference type="CDD" id="cd02620">
    <property type="entry name" value="Peptidase_C1A_CathepsinB"/>
    <property type="match status" value="1"/>
</dbReference>